<dbReference type="InterPro" id="IPR052954">
    <property type="entry name" value="GPCR-Ligand_Int"/>
</dbReference>
<reference evidence="4 5" key="1">
    <citation type="submission" date="2015-09" db="EMBL/GenBank/DDBJ databases">
        <title>Draft genome of the parasitic nematode Teladorsagia circumcincta isolate WARC Sus (inbred).</title>
        <authorList>
            <person name="Mitreva M."/>
        </authorList>
    </citation>
    <scope>NUCLEOTIDE SEQUENCE [LARGE SCALE GENOMIC DNA]</scope>
    <source>
        <strain evidence="4 5">S</strain>
    </source>
</reference>
<proteinExistence type="predicted"/>
<evidence type="ECO:0000313" key="5">
    <source>
        <dbReference type="Proteomes" id="UP000230423"/>
    </source>
</evidence>
<dbReference type="PANTHER" id="PTHR46641:SF11">
    <property type="entry name" value="G-PROTEIN COUPLED RECEPTOR DAF-37"/>
    <property type="match status" value="1"/>
</dbReference>
<feature type="region of interest" description="Disordered" evidence="1">
    <location>
        <begin position="442"/>
        <end position="552"/>
    </location>
</feature>
<feature type="region of interest" description="Disordered" evidence="1">
    <location>
        <begin position="117"/>
        <end position="139"/>
    </location>
</feature>
<feature type="transmembrane region" description="Helical" evidence="2">
    <location>
        <begin position="921"/>
        <end position="943"/>
    </location>
</feature>
<feature type="compositionally biased region" description="Polar residues" evidence="1">
    <location>
        <begin position="1065"/>
        <end position="1080"/>
    </location>
</feature>
<evidence type="ECO:0000256" key="1">
    <source>
        <dbReference type="SAM" id="MobiDB-lite"/>
    </source>
</evidence>
<keyword evidence="5" id="KW-1185">Reference proteome</keyword>
<feature type="region of interest" description="Disordered" evidence="1">
    <location>
        <begin position="374"/>
        <end position="415"/>
    </location>
</feature>
<keyword evidence="2" id="KW-0472">Membrane</keyword>
<evidence type="ECO:0000313" key="4">
    <source>
        <dbReference type="EMBL" id="PIO72930.1"/>
    </source>
</evidence>
<feature type="signal peptide" evidence="3">
    <location>
        <begin position="1"/>
        <end position="19"/>
    </location>
</feature>
<protein>
    <recommendedName>
        <fullName evidence="6">G-protein coupled receptors family 1 profile domain-containing protein</fullName>
    </recommendedName>
</protein>
<dbReference type="OrthoDB" id="10011262at2759"/>
<feature type="region of interest" description="Disordered" evidence="1">
    <location>
        <begin position="595"/>
        <end position="619"/>
    </location>
</feature>
<feature type="region of interest" description="Disordered" evidence="1">
    <location>
        <begin position="1061"/>
        <end position="1080"/>
    </location>
</feature>
<feature type="chain" id="PRO_5013715316" description="G-protein coupled receptors family 1 profile domain-containing protein" evidence="3">
    <location>
        <begin position="20"/>
        <end position="1163"/>
    </location>
</feature>
<feature type="compositionally biased region" description="Basic and acidic residues" evidence="1">
    <location>
        <begin position="374"/>
        <end position="385"/>
    </location>
</feature>
<dbReference type="Proteomes" id="UP000230423">
    <property type="component" value="Unassembled WGS sequence"/>
</dbReference>
<dbReference type="EMBL" id="KZ345560">
    <property type="protein sequence ID" value="PIO72930.1"/>
    <property type="molecule type" value="Genomic_DNA"/>
</dbReference>
<dbReference type="Gene3D" id="1.20.1070.10">
    <property type="entry name" value="Rhodopsin 7-helix transmembrane proteins"/>
    <property type="match status" value="2"/>
</dbReference>
<name>A0A2G9UTT2_TELCI</name>
<sequence>MDWWLSLTVLLLAVEGSITKTITQHVLPVQQAESGGDREHQEKLEPMMTNRPHGDRGKVTATVGSKLPPKHEIILNLPAPDDQKDLWKELDHMKMSSKFRNAALGSSIVKVRQDDGQIQNTDGANPRLPPFAFSEDSEEPEAVNISKEKLAEQLGSEALKGQEKRKLGTLTGEEAGSNTQAQQTGAIHEVDDSSLLANQVIGSIRTLPVVERAKDTTATEAAPQDSELFNSIAEYNKWIVERAAKRKQIKENGYKKYQQIMFKLKSDAEENASDEMASSGMTPPVNGEPQDELLFLDNHETTLAPTSKRPSAENADITPPVSTIWVLNTSTSGMLSSDVDGDLAMNKASPTTLPPPSKLISETAEVKEKLAAKVDATHVEHEGNRDPTTTTGSPTTTTASPLVTIPLPVANPAPANRSNTLPPLLSMPSLKTLSSFSSLNTPVDIATKQQPPKKTAKNRQTEENRKKSSGVLGLKNLLQARSQKRKFSQHRNGVTPPLGTVDSDRKPQRTTQRGRQQPERSLFIKTRQRKVEPRRPNVAQPPPRTIPGVRRPNIVANTHPGGALFENTFTVPVTSTLPPKRVRVRSKQHHLVSNTPVEQNRQRGLATDLRSSPTSRLQTPTVQLTVKKSAEAQPLVQKGGISLARGHQKQPPAIVRTLAPPLTPNGEFKVVKPSQRSLSPVSEDSEWDRIRAEFLRIKRQHKKLYEMQKKSREQARMAGVKTLTADSVEKSVEIPRYRNRKGHSSRGVNERRRKAENGIVTVDVDRSRRTVDRDVAILKPVEVMMELDLVLSLLMTFDFPSGNITILSPRYLIMSTISYPSKSCEDAQDPSARDKRQPPTKARLFALGTFVRTEMLPSSSDGGLRSHTPLMAVSVFLASELVVKFFLISVAGSLIGLFGLFGNASTALILTRPAMRNPNNLFLTALAVFDSCLLITAFFIYAMEYIIEYTQAFDLYVAWLTYLRLPDRSELKEKSREATLVLMVKHHAFYTFSREAINFLAIINSSINFVIYIVFGKEFRKELVIVYGCGMRSITMRLPAHDKFSIWRTWGKRAKDVRRSVSIGGRSNHSVNAPSTTPNLEYSSLDQLEQTRFLQEANGKNGKLSKKDTSPIRILQNGSGKSVLVDPVNGTTGRRTTLTWFPATDNEMNGQVLFLTDEEGTLC</sequence>
<keyword evidence="2" id="KW-0812">Transmembrane</keyword>
<accession>A0A2G9UTT2</accession>
<keyword evidence="2" id="KW-1133">Transmembrane helix</keyword>
<evidence type="ECO:0000256" key="3">
    <source>
        <dbReference type="SAM" id="SignalP"/>
    </source>
</evidence>
<evidence type="ECO:0008006" key="6">
    <source>
        <dbReference type="Google" id="ProtNLM"/>
    </source>
</evidence>
<evidence type="ECO:0000256" key="2">
    <source>
        <dbReference type="SAM" id="Phobius"/>
    </source>
</evidence>
<feature type="compositionally biased region" description="Polar residues" evidence="1">
    <location>
        <begin position="442"/>
        <end position="452"/>
    </location>
</feature>
<feature type="compositionally biased region" description="Polar residues" evidence="1">
    <location>
        <begin position="609"/>
        <end position="619"/>
    </location>
</feature>
<dbReference type="SUPFAM" id="SSF81321">
    <property type="entry name" value="Family A G protein-coupled receptor-like"/>
    <property type="match status" value="2"/>
</dbReference>
<feature type="compositionally biased region" description="Low complexity" evidence="1">
    <location>
        <begin position="387"/>
        <end position="401"/>
    </location>
</feature>
<organism evidence="4 5">
    <name type="scientific">Teladorsagia circumcincta</name>
    <name type="common">Brown stomach worm</name>
    <name type="synonym">Ostertagia circumcincta</name>
    <dbReference type="NCBI Taxonomy" id="45464"/>
    <lineage>
        <taxon>Eukaryota</taxon>
        <taxon>Metazoa</taxon>
        <taxon>Ecdysozoa</taxon>
        <taxon>Nematoda</taxon>
        <taxon>Chromadorea</taxon>
        <taxon>Rhabditida</taxon>
        <taxon>Rhabditina</taxon>
        <taxon>Rhabditomorpha</taxon>
        <taxon>Strongyloidea</taxon>
        <taxon>Trichostrongylidae</taxon>
        <taxon>Teladorsagia</taxon>
    </lineage>
</organism>
<feature type="transmembrane region" description="Helical" evidence="2">
    <location>
        <begin position="996"/>
        <end position="1015"/>
    </location>
</feature>
<gene>
    <name evidence="4" type="ORF">TELCIR_05117</name>
</gene>
<keyword evidence="3" id="KW-0732">Signal</keyword>
<feature type="transmembrane region" description="Helical" evidence="2">
    <location>
        <begin position="885"/>
        <end position="909"/>
    </location>
</feature>
<dbReference type="PANTHER" id="PTHR46641">
    <property type="entry name" value="FMRFAMIDE RECEPTOR-RELATED"/>
    <property type="match status" value="1"/>
</dbReference>
<dbReference type="AlphaFoldDB" id="A0A2G9UTT2"/>
<feature type="region of interest" description="Disordered" evidence="1">
    <location>
        <begin position="268"/>
        <end position="291"/>
    </location>
</feature>